<reference evidence="8 9" key="1">
    <citation type="submission" date="2021-03" db="EMBL/GenBank/DDBJ databases">
        <title>Sequencing the genomes of 1000 actinobacteria strains.</title>
        <authorList>
            <person name="Klenk H.-P."/>
        </authorList>
    </citation>
    <scope>NUCLEOTIDE SEQUENCE [LARGE SCALE GENOMIC DNA]</scope>
    <source>
        <strain evidence="8 9">DSM 46713</strain>
    </source>
</reference>
<comment type="function">
    <text evidence="6">One of the early assembly proteins it binds 23S rRNA. One of the proteins that surrounds the polypeptide exit tunnel on the outside of the ribosome. Forms the main docking site for trigger factor binding to the ribosome.</text>
</comment>
<dbReference type="Proteomes" id="UP000694460">
    <property type="component" value="Unassembled WGS sequence"/>
</dbReference>
<evidence type="ECO:0000313" key="8">
    <source>
        <dbReference type="EMBL" id="MBP2453865.1"/>
    </source>
</evidence>
<keyword evidence="4 6" id="KW-0689">Ribosomal protein</keyword>
<dbReference type="NCBIfam" id="NF004363">
    <property type="entry name" value="PRK05738.2-4"/>
    <property type="match status" value="1"/>
</dbReference>
<evidence type="ECO:0000313" key="9">
    <source>
        <dbReference type="Proteomes" id="UP000694460"/>
    </source>
</evidence>
<dbReference type="PANTHER" id="PTHR11620">
    <property type="entry name" value="60S RIBOSOMAL PROTEIN L23A"/>
    <property type="match status" value="1"/>
</dbReference>
<dbReference type="InterPro" id="IPR013025">
    <property type="entry name" value="Ribosomal_uL23-like"/>
</dbReference>
<comment type="caution">
    <text evidence="8">The sequence shown here is derived from an EMBL/GenBank/DDBJ whole genome shotgun (WGS) entry which is preliminary data.</text>
</comment>
<dbReference type="GO" id="GO:0005840">
    <property type="term" value="C:ribosome"/>
    <property type="evidence" value="ECO:0007669"/>
    <property type="project" value="UniProtKB-KW"/>
</dbReference>
<dbReference type="EMBL" id="JAGIOP010000002">
    <property type="protein sequence ID" value="MBP2453865.1"/>
    <property type="molecule type" value="Genomic_DNA"/>
</dbReference>
<dbReference type="HAMAP" id="MF_01369_B">
    <property type="entry name" value="Ribosomal_uL23_B"/>
    <property type="match status" value="1"/>
</dbReference>
<dbReference type="InterPro" id="IPR001014">
    <property type="entry name" value="Ribosomal_uL23_CS"/>
</dbReference>
<evidence type="ECO:0000256" key="6">
    <source>
        <dbReference type="HAMAP-Rule" id="MF_01369"/>
    </source>
</evidence>
<dbReference type="InterPro" id="IPR012678">
    <property type="entry name" value="Ribosomal_uL23/eL15/eS24_sf"/>
</dbReference>
<gene>
    <name evidence="6" type="primary">rplW</name>
    <name evidence="8" type="ORF">JOF57_003778</name>
</gene>
<evidence type="ECO:0000256" key="5">
    <source>
        <dbReference type="ARBA" id="ARBA00023274"/>
    </source>
</evidence>
<accession>A0ABS4ZWR0</accession>
<protein>
    <recommendedName>
        <fullName evidence="6">Large ribosomal subunit protein uL23</fullName>
    </recommendedName>
</protein>
<name>A0ABS4ZWR0_9MYCO</name>
<dbReference type="NCBIfam" id="NF004364">
    <property type="entry name" value="PRK05738.2-5"/>
    <property type="match status" value="1"/>
</dbReference>
<comment type="subunit">
    <text evidence="6">Part of the 50S ribosomal subunit. Contacts protein L29, and trigger factor when it is bound to the ribosome.</text>
</comment>
<dbReference type="Pfam" id="PF00276">
    <property type="entry name" value="Ribosomal_L23"/>
    <property type="match status" value="1"/>
</dbReference>
<dbReference type="PROSITE" id="PS00050">
    <property type="entry name" value="RIBOSOMAL_L23"/>
    <property type="match status" value="1"/>
</dbReference>
<keyword evidence="2 6" id="KW-0699">rRNA-binding</keyword>
<evidence type="ECO:0000256" key="3">
    <source>
        <dbReference type="ARBA" id="ARBA00022884"/>
    </source>
</evidence>
<sequence>MVSEKSYSLIEDNVYTFVVHPKSNKTQIKIAVEKIFSVKVASVNTLNRSGKRKRTRTGYGQRKSTKRAIVTLAPGQKAIDIFGAGH</sequence>
<proteinExistence type="inferred from homology"/>
<comment type="similarity">
    <text evidence="1 6 7">Belongs to the universal ribosomal protein uL23 family.</text>
</comment>
<keyword evidence="5 6" id="KW-0687">Ribonucleoprotein</keyword>
<keyword evidence="9" id="KW-1185">Reference proteome</keyword>
<dbReference type="InterPro" id="IPR012677">
    <property type="entry name" value="Nucleotide-bd_a/b_plait_sf"/>
</dbReference>
<dbReference type="Gene3D" id="3.30.70.330">
    <property type="match status" value="1"/>
</dbReference>
<evidence type="ECO:0000256" key="4">
    <source>
        <dbReference type="ARBA" id="ARBA00022980"/>
    </source>
</evidence>
<keyword evidence="3 6" id="KW-0694">RNA-binding</keyword>
<evidence type="ECO:0000256" key="1">
    <source>
        <dbReference type="ARBA" id="ARBA00006700"/>
    </source>
</evidence>
<dbReference type="SUPFAM" id="SSF54189">
    <property type="entry name" value="Ribosomal proteins S24e, L23 and L15e"/>
    <property type="match status" value="1"/>
</dbReference>
<organism evidence="8 9">
    <name type="scientific">Mycolicibacterium lutetiense</name>
    <dbReference type="NCBI Taxonomy" id="1641992"/>
    <lineage>
        <taxon>Bacteria</taxon>
        <taxon>Bacillati</taxon>
        <taxon>Actinomycetota</taxon>
        <taxon>Actinomycetes</taxon>
        <taxon>Mycobacteriales</taxon>
        <taxon>Mycobacteriaceae</taxon>
        <taxon>Mycolicibacterium</taxon>
    </lineage>
</organism>
<evidence type="ECO:0000256" key="7">
    <source>
        <dbReference type="RuleBase" id="RU003934"/>
    </source>
</evidence>
<evidence type="ECO:0000256" key="2">
    <source>
        <dbReference type="ARBA" id="ARBA00022730"/>
    </source>
</evidence>